<evidence type="ECO:0000256" key="1">
    <source>
        <dbReference type="SAM" id="MobiDB-lite"/>
    </source>
</evidence>
<evidence type="ECO:0000313" key="3">
    <source>
        <dbReference type="Proteomes" id="UP000603141"/>
    </source>
</evidence>
<feature type="region of interest" description="Disordered" evidence="1">
    <location>
        <begin position="770"/>
        <end position="791"/>
    </location>
</feature>
<dbReference type="AlphaFoldDB" id="A0A934S9R6"/>
<gene>
    <name evidence="2" type="ORF">JIN85_03185</name>
</gene>
<feature type="compositionally biased region" description="Basic and acidic residues" evidence="1">
    <location>
        <begin position="782"/>
        <end position="791"/>
    </location>
</feature>
<dbReference type="Proteomes" id="UP000603141">
    <property type="component" value="Unassembled WGS sequence"/>
</dbReference>
<keyword evidence="3" id="KW-1185">Reference proteome</keyword>
<sequence>MCSFGSNFLPYAYGVVLLLGGWSTGWGNPESGGNQSGRSTRFAISDLNQDGWDDLWLHLFPKVDITRPGNDDDGDGKSNYEEMLDFTDPEHGDLPIQQVKAEVALEIRKEIAVQKRARDQEKLGRFRKLLTERGVMKSLDEIPHLGRKAKAAETSDESRETSSIHLVWPSTMLCSTGAPVVTKIIAMERLSNGQTLLAWQGEPGGLFRVEFSDDLVEWYPGADFMPVVGDTGTWGQWSQSSKRFYRVVETGYASEVVSDASGGDGTSTFGGTVAIDSLSNQAIVTTNLPSGMGPGLVELMIDGERVGYCNQTTSNTYTYSINRSLVRSGSHSVYARIDCSSYTTPEDGVDTSATVVLRTPEVAFINDDPGLTGIRASEDQINGGEPGDPTSTEISFEFSYISSGGQPMDIIPYHFTISDEYGNPVRQHSGEEPGPGPGKITFEWDGTMDDGSTAPDGPYNADFYLSIPGDIGNSEPLLIRNGPTQFKLLALGETLLGAERTIYRPEWWTQILTTGGSTYERSWGPWTPLGAGPQALIGGLQDGIGKAPRWKVNFWLPDNKYNAQPWGRYGSPAVDIKLGTAYNDYDMGFLIGHGVASSGGTYTDVPGQQHTLPPQHYLPFIADRGTSQTVWLQSGTNPKFGSGKLKWMYVISCNYLRVAAHNGSGLHDIYDAMKNAGTLQIGPGLHILGSFTTSVDIDGKFGEAFSTAALQQDKQDSEMTLVNALDYAWLHSDNSKTNKSNGTVSTIRNARSVYWPECEGDTLPGVKYESFTQPNGDGNQMRLDKHDSYYE</sequence>
<accession>A0A934S9R6</accession>
<dbReference type="RefSeq" id="WP_200267568.1">
    <property type="nucleotide sequence ID" value="NZ_JAENIJ010000003.1"/>
</dbReference>
<name>A0A934S9R6_9BACT</name>
<proteinExistence type="predicted"/>
<comment type="caution">
    <text evidence="2">The sequence shown here is derived from an EMBL/GenBank/DDBJ whole genome shotgun (WGS) entry which is preliminary data.</text>
</comment>
<reference evidence="2" key="1">
    <citation type="submission" date="2021-01" db="EMBL/GenBank/DDBJ databases">
        <title>Modified the classification status of verrucomicrobia.</title>
        <authorList>
            <person name="Feng X."/>
        </authorList>
    </citation>
    <scope>NUCLEOTIDE SEQUENCE</scope>
    <source>
        <strain evidence="2">KCTC 22041</strain>
    </source>
</reference>
<dbReference type="Gene3D" id="2.60.40.4070">
    <property type="match status" value="1"/>
</dbReference>
<evidence type="ECO:0000313" key="2">
    <source>
        <dbReference type="EMBL" id="MBK1881403.1"/>
    </source>
</evidence>
<organism evidence="2 3">
    <name type="scientific">Luteolibacter pohnpeiensis</name>
    <dbReference type="NCBI Taxonomy" id="454153"/>
    <lineage>
        <taxon>Bacteria</taxon>
        <taxon>Pseudomonadati</taxon>
        <taxon>Verrucomicrobiota</taxon>
        <taxon>Verrucomicrobiia</taxon>
        <taxon>Verrucomicrobiales</taxon>
        <taxon>Verrucomicrobiaceae</taxon>
        <taxon>Luteolibacter</taxon>
    </lineage>
</organism>
<dbReference type="EMBL" id="JAENIJ010000003">
    <property type="protein sequence ID" value="MBK1881403.1"/>
    <property type="molecule type" value="Genomic_DNA"/>
</dbReference>
<protein>
    <submittedName>
        <fullName evidence="2">Uncharacterized protein</fullName>
    </submittedName>
</protein>